<dbReference type="Gene3D" id="6.20.50.140">
    <property type="match status" value="1"/>
</dbReference>
<dbReference type="InterPro" id="IPR058625">
    <property type="entry name" value="MdtA-like_BSH"/>
</dbReference>
<dbReference type="InterPro" id="IPR006143">
    <property type="entry name" value="RND_pump_MFP"/>
</dbReference>
<accession>A0A1T5MDV6</accession>
<dbReference type="RefSeq" id="WP_079494898.1">
    <property type="nucleotide sequence ID" value="NZ_FUZT01000014.1"/>
</dbReference>
<dbReference type="Pfam" id="PF25990">
    <property type="entry name" value="Beta-barrel_YknX"/>
    <property type="match status" value="1"/>
</dbReference>
<evidence type="ECO:0000256" key="3">
    <source>
        <dbReference type="ARBA" id="ARBA00023054"/>
    </source>
</evidence>
<evidence type="ECO:0000256" key="2">
    <source>
        <dbReference type="ARBA" id="ARBA00009477"/>
    </source>
</evidence>
<gene>
    <name evidence="8" type="ORF">SAMN02194393_04521</name>
</gene>
<dbReference type="GO" id="GO:0030313">
    <property type="term" value="C:cell envelope"/>
    <property type="evidence" value="ECO:0007669"/>
    <property type="project" value="UniProtKB-SubCell"/>
</dbReference>
<proteinExistence type="inferred from homology"/>
<dbReference type="GO" id="GO:0016020">
    <property type="term" value="C:membrane"/>
    <property type="evidence" value="ECO:0007669"/>
    <property type="project" value="InterPro"/>
</dbReference>
<evidence type="ECO:0000259" key="6">
    <source>
        <dbReference type="Pfam" id="PF25917"/>
    </source>
</evidence>
<keyword evidence="5" id="KW-0812">Transmembrane</keyword>
<feature type="domain" description="Multidrug resistance protein MdtA-like barrel-sandwich hybrid" evidence="6">
    <location>
        <begin position="272"/>
        <end position="354"/>
    </location>
</feature>
<evidence type="ECO:0000313" key="8">
    <source>
        <dbReference type="EMBL" id="SKC86335.1"/>
    </source>
</evidence>
<dbReference type="PANTHER" id="PTHR32347">
    <property type="entry name" value="EFFLUX SYSTEM COMPONENT YKNX-RELATED"/>
    <property type="match status" value="1"/>
</dbReference>
<evidence type="ECO:0000256" key="5">
    <source>
        <dbReference type="SAM" id="Phobius"/>
    </source>
</evidence>
<dbReference type="SUPFAM" id="SSF111369">
    <property type="entry name" value="HlyD-like secretion proteins"/>
    <property type="match status" value="1"/>
</dbReference>
<dbReference type="AlphaFoldDB" id="A0A1T5MDV6"/>
<comment type="subcellular location">
    <subcellularLocation>
        <location evidence="1">Cell envelope</location>
    </subcellularLocation>
</comment>
<dbReference type="InterPro" id="IPR058636">
    <property type="entry name" value="Beta-barrel_YknX"/>
</dbReference>
<dbReference type="Gene3D" id="2.40.50.100">
    <property type="match status" value="2"/>
</dbReference>
<feature type="domain" description="YknX-like beta-barrel" evidence="7">
    <location>
        <begin position="367"/>
        <end position="440"/>
    </location>
</feature>
<dbReference type="OrthoDB" id="1725043at2"/>
<name>A0A1T5MDV6_9FIRM</name>
<evidence type="ECO:0000313" key="9">
    <source>
        <dbReference type="Proteomes" id="UP000190285"/>
    </source>
</evidence>
<evidence type="ECO:0000256" key="1">
    <source>
        <dbReference type="ARBA" id="ARBA00004196"/>
    </source>
</evidence>
<dbReference type="Proteomes" id="UP000190285">
    <property type="component" value="Unassembled WGS sequence"/>
</dbReference>
<dbReference type="STRING" id="36842.SAMN02194393_04521"/>
<feature type="transmembrane region" description="Helical" evidence="5">
    <location>
        <begin position="6"/>
        <end position="26"/>
    </location>
</feature>
<sequence length="508" mass="56290">MKKKYLKIGLVIIVVIAVGTALFLNFKKKSNIEGMNNLEENNIGLDNTAVVEKGNIETNITGTGNIQSKVVKELKTKKNGTVGNLYASEGQKVNKEDIILDLRDESDSITIEQSDLNVFEAESELEELKEEAENLIVKSSVSGTISEIFVEEGEEISNNQKFLRIIDKSILEVVAPFSNKQVEKMNIGDNVDVVLLGSYQTIKGKITKISKEGYGTENGGLMHDVTIELKNPGALIEGNEVQVKINKGGFYYTSQNKSSKLKWKTNKIVEFKIAGTLSEINVEENQKINKGDILGKISNEDHLREIEIQEKRLRNKKLELNNKKKELNEDAIYAPISGTLIKLDVVSGENILSEEVVAKVADLDNLEVTIPVDELDILKIRKGQEAVINVPALEDVNFKGKVTDISEVGKIENGIATFDVTISIDDPKNLKLGMSASVKILLDSKENVLMVPVDCVNEREGKYYINMQDENGEAKEIEIEVGLVSKDFAEINSDKLKEGDKVLKGTVY</sequence>
<keyword evidence="5" id="KW-0472">Membrane</keyword>
<feature type="coiled-coil region" evidence="4">
    <location>
        <begin position="111"/>
        <end position="138"/>
    </location>
</feature>
<organism evidence="8 9">
    <name type="scientific">Maledivibacter halophilus</name>
    <dbReference type="NCBI Taxonomy" id="36842"/>
    <lineage>
        <taxon>Bacteria</taxon>
        <taxon>Bacillati</taxon>
        <taxon>Bacillota</taxon>
        <taxon>Clostridia</taxon>
        <taxon>Peptostreptococcales</taxon>
        <taxon>Caminicellaceae</taxon>
        <taxon>Maledivibacter</taxon>
    </lineage>
</organism>
<dbReference type="NCBIfam" id="TIGR01730">
    <property type="entry name" value="RND_mfp"/>
    <property type="match status" value="1"/>
</dbReference>
<dbReference type="GO" id="GO:0022857">
    <property type="term" value="F:transmembrane transporter activity"/>
    <property type="evidence" value="ECO:0007669"/>
    <property type="project" value="InterPro"/>
</dbReference>
<dbReference type="PANTHER" id="PTHR32347:SF14">
    <property type="entry name" value="EFFLUX SYSTEM COMPONENT YKNX-RELATED"/>
    <property type="match status" value="1"/>
</dbReference>
<keyword evidence="3 4" id="KW-0175">Coiled coil</keyword>
<dbReference type="Gene3D" id="2.40.30.170">
    <property type="match status" value="1"/>
</dbReference>
<protein>
    <submittedName>
        <fullName evidence="8">HlyD family secretion protein</fullName>
    </submittedName>
</protein>
<feature type="coiled-coil region" evidence="4">
    <location>
        <begin position="299"/>
        <end position="330"/>
    </location>
</feature>
<evidence type="ECO:0000259" key="7">
    <source>
        <dbReference type="Pfam" id="PF25990"/>
    </source>
</evidence>
<dbReference type="EMBL" id="FUZT01000014">
    <property type="protein sequence ID" value="SKC86335.1"/>
    <property type="molecule type" value="Genomic_DNA"/>
</dbReference>
<dbReference type="Pfam" id="PF25917">
    <property type="entry name" value="BSH_RND"/>
    <property type="match status" value="1"/>
</dbReference>
<keyword evidence="5" id="KW-1133">Transmembrane helix</keyword>
<dbReference type="InterPro" id="IPR050465">
    <property type="entry name" value="UPF0194_transport"/>
</dbReference>
<reference evidence="8 9" key="1">
    <citation type="submission" date="2017-02" db="EMBL/GenBank/DDBJ databases">
        <authorList>
            <person name="Peterson S.W."/>
        </authorList>
    </citation>
    <scope>NUCLEOTIDE SEQUENCE [LARGE SCALE GENOMIC DNA]</scope>
    <source>
        <strain evidence="8 9">M1</strain>
    </source>
</reference>
<evidence type="ECO:0000256" key="4">
    <source>
        <dbReference type="SAM" id="Coils"/>
    </source>
</evidence>
<comment type="similarity">
    <text evidence="2">Belongs to the membrane fusion protein (MFP) (TC 8.A.1) family.</text>
</comment>
<keyword evidence="9" id="KW-1185">Reference proteome</keyword>